<accession>A0A1F7IVA3</accession>
<dbReference type="PROSITE" id="PS00194">
    <property type="entry name" value="THIOREDOXIN_1"/>
    <property type="match status" value="1"/>
</dbReference>
<reference evidence="11 12" key="1">
    <citation type="journal article" date="2016" name="Nat. Commun.">
        <title>Thousands of microbial genomes shed light on interconnected biogeochemical processes in an aquifer system.</title>
        <authorList>
            <person name="Anantharaman K."/>
            <person name="Brown C.T."/>
            <person name="Hug L.A."/>
            <person name="Sharon I."/>
            <person name="Castelle C.J."/>
            <person name="Probst A.J."/>
            <person name="Thomas B.C."/>
            <person name="Singh A."/>
            <person name="Wilkins M.J."/>
            <person name="Karaoz U."/>
            <person name="Brodie E.L."/>
            <person name="Williams K.H."/>
            <person name="Hubbard S.S."/>
            <person name="Banfield J.F."/>
        </authorList>
    </citation>
    <scope>NUCLEOTIDE SEQUENCE [LARGE SCALE GENOMIC DNA]</scope>
</reference>
<feature type="site" description="Contributes to redox potential value" evidence="8">
    <location>
        <position position="32"/>
    </location>
</feature>
<keyword evidence="5 9" id="KW-0676">Redox-active center</keyword>
<feature type="site" description="Contributes to redox potential value" evidence="8">
    <location>
        <position position="33"/>
    </location>
</feature>
<evidence type="ECO:0000256" key="8">
    <source>
        <dbReference type="PIRSR" id="PIRSR000077-1"/>
    </source>
</evidence>
<evidence type="ECO:0000256" key="9">
    <source>
        <dbReference type="PIRSR" id="PIRSR000077-4"/>
    </source>
</evidence>
<dbReference type="PROSITE" id="PS51352">
    <property type="entry name" value="THIOREDOXIN_2"/>
    <property type="match status" value="1"/>
</dbReference>
<dbReference type="Proteomes" id="UP000177141">
    <property type="component" value="Unassembled WGS sequence"/>
</dbReference>
<evidence type="ECO:0000256" key="5">
    <source>
        <dbReference type="ARBA" id="ARBA00023284"/>
    </source>
</evidence>
<evidence type="ECO:0000256" key="4">
    <source>
        <dbReference type="ARBA" id="ARBA00023157"/>
    </source>
</evidence>
<proteinExistence type="inferred from homology"/>
<dbReference type="PANTHER" id="PTHR45663:SF11">
    <property type="entry name" value="GEO12009P1"/>
    <property type="match status" value="1"/>
</dbReference>
<evidence type="ECO:0000256" key="3">
    <source>
        <dbReference type="ARBA" id="ARBA00022982"/>
    </source>
</evidence>
<comment type="similarity">
    <text evidence="1 7">Belongs to the thioredoxin family.</text>
</comment>
<dbReference type="Gene3D" id="3.40.30.10">
    <property type="entry name" value="Glutaredoxin"/>
    <property type="match status" value="1"/>
</dbReference>
<dbReference type="InterPro" id="IPR017937">
    <property type="entry name" value="Thioredoxin_CS"/>
</dbReference>
<dbReference type="PIRSF" id="PIRSF000077">
    <property type="entry name" value="Thioredoxin"/>
    <property type="match status" value="1"/>
</dbReference>
<feature type="domain" description="Thioredoxin" evidence="10">
    <location>
        <begin position="1"/>
        <end position="106"/>
    </location>
</feature>
<feature type="active site" description="Nucleophile" evidence="8">
    <location>
        <position position="34"/>
    </location>
</feature>
<keyword evidence="4 9" id="KW-1015">Disulfide bond</keyword>
<evidence type="ECO:0000256" key="7">
    <source>
        <dbReference type="PIRNR" id="PIRNR000077"/>
    </source>
</evidence>
<feature type="active site" description="Nucleophile" evidence="8">
    <location>
        <position position="31"/>
    </location>
</feature>
<comment type="caution">
    <text evidence="11">The sequence shown here is derived from an EMBL/GenBank/DDBJ whole genome shotgun (WGS) entry which is preliminary data.</text>
</comment>
<dbReference type="InterPro" id="IPR005746">
    <property type="entry name" value="Thioredoxin"/>
</dbReference>
<dbReference type="FunFam" id="3.40.30.10:FF:000001">
    <property type="entry name" value="Thioredoxin"/>
    <property type="match status" value="1"/>
</dbReference>
<protein>
    <recommendedName>
        <fullName evidence="6 7">Thioredoxin</fullName>
    </recommendedName>
</protein>
<dbReference type="CDD" id="cd02947">
    <property type="entry name" value="TRX_family"/>
    <property type="match status" value="1"/>
</dbReference>
<evidence type="ECO:0000256" key="6">
    <source>
        <dbReference type="NCBIfam" id="TIGR01068"/>
    </source>
</evidence>
<evidence type="ECO:0000313" key="11">
    <source>
        <dbReference type="EMBL" id="OGK47300.1"/>
    </source>
</evidence>
<dbReference type="GO" id="GO:0015035">
    <property type="term" value="F:protein-disulfide reductase activity"/>
    <property type="evidence" value="ECO:0007669"/>
    <property type="project" value="UniProtKB-UniRule"/>
</dbReference>
<feature type="site" description="Deprotonates C-terminal active site Cys" evidence="8">
    <location>
        <position position="25"/>
    </location>
</feature>
<feature type="disulfide bond" description="Redox-active" evidence="9">
    <location>
        <begin position="31"/>
        <end position="34"/>
    </location>
</feature>
<dbReference type="InterPro" id="IPR036249">
    <property type="entry name" value="Thioredoxin-like_sf"/>
</dbReference>
<dbReference type="Pfam" id="PF00085">
    <property type="entry name" value="Thioredoxin"/>
    <property type="match status" value="1"/>
</dbReference>
<organism evidence="11 12">
    <name type="scientific">Candidatus Roizmanbacteria bacterium RIFCSPLOWO2_01_FULL_38_12</name>
    <dbReference type="NCBI Taxonomy" id="1802061"/>
    <lineage>
        <taxon>Bacteria</taxon>
        <taxon>Candidatus Roizmaniibacteriota</taxon>
    </lineage>
</organism>
<dbReference type="PANTHER" id="PTHR45663">
    <property type="entry name" value="GEO12009P1"/>
    <property type="match status" value="1"/>
</dbReference>
<keyword evidence="3" id="KW-0249">Electron transport</keyword>
<sequence length="107" mass="12128">MATVKIDNSAFQKEILDHKGVAVVDFYADWCGPCKVTEPILEELSEKMKDVKFVKINVDENQELSTKYSIFSIPTFLIMKDGTIKNQIVGAHSKEDFEKEINKVVTS</sequence>
<dbReference type="EMBL" id="MGAL01000034">
    <property type="protein sequence ID" value="OGK47300.1"/>
    <property type="molecule type" value="Genomic_DNA"/>
</dbReference>
<evidence type="ECO:0000259" key="10">
    <source>
        <dbReference type="PROSITE" id="PS51352"/>
    </source>
</evidence>
<dbReference type="GO" id="GO:0005737">
    <property type="term" value="C:cytoplasm"/>
    <property type="evidence" value="ECO:0007669"/>
    <property type="project" value="TreeGrafter"/>
</dbReference>
<dbReference type="AlphaFoldDB" id="A0A1F7IVA3"/>
<dbReference type="STRING" id="1802061.A3A93_05945"/>
<dbReference type="SUPFAM" id="SSF52833">
    <property type="entry name" value="Thioredoxin-like"/>
    <property type="match status" value="1"/>
</dbReference>
<evidence type="ECO:0000313" key="12">
    <source>
        <dbReference type="Proteomes" id="UP000177141"/>
    </source>
</evidence>
<dbReference type="NCBIfam" id="TIGR01068">
    <property type="entry name" value="thioredoxin"/>
    <property type="match status" value="1"/>
</dbReference>
<keyword evidence="2" id="KW-0813">Transport</keyword>
<dbReference type="InterPro" id="IPR013766">
    <property type="entry name" value="Thioredoxin_domain"/>
</dbReference>
<evidence type="ECO:0000256" key="2">
    <source>
        <dbReference type="ARBA" id="ARBA00022448"/>
    </source>
</evidence>
<name>A0A1F7IVA3_9BACT</name>
<dbReference type="PRINTS" id="PR00421">
    <property type="entry name" value="THIOREDOXIN"/>
</dbReference>
<evidence type="ECO:0000256" key="1">
    <source>
        <dbReference type="ARBA" id="ARBA00008987"/>
    </source>
</evidence>
<gene>
    <name evidence="11" type="ORF">A3A93_05945</name>
</gene>